<dbReference type="EMBL" id="AEYP01081939">
    <property type="status" value="NOT_ANNOTATED_CDS"/>
    <property type="molecule type" value="Genomic_DNA"/>
</dbReference>
<dbReference type="InterPro" id="IPR029307">
    <property type="entry name" value="INT_SG_DDX_CT_C"/>
</dbReference>
<name>M3XSL1_MUSPF</name>
<proteinExistence type="predicted"/>
<dbReference type="Pfam" id="PF15300">
    <property type="entry name" value="INT_SG_DDX_CT_C"/>
    <property type="match status" value="1"/>
</dbReference>
<dbReference type="Ensembl" id="ENSMPUT00000002104.1">
    <property type="protein sequence ID" value="ENSMPUP00000002061.1"/>
    <property type="gene ID" value="ENSMPUG00000002082.1"/>
</dbReference>
<dbReference type="AlphaFoldDB" id="M3XSL1"/>
<evidence type="ECO:0000259" key="1">
    <source>
        <dbReference type="Pfam" id="PF15300"/>
    </source>
</evidence>
<reference evidence="2" key="1">
    <citation type="submission" date="2024-06" db="UniProtKB">
        <authorList>
            <consortium name="Ensembl"/>
        </authorList>
    </citation>
    <scope>IDENTIFICATION</scope>
</reference>
<sequence length="56" mass="6589">MKHQLKEEIRRFGQKYEKVFKLLEGMEGSVELRDKFCFIVRQGSSKVGIERNSVAQ</sequence>
<dbReference type="InParanoid" id="M3XSL1"/>
<feature type="domain" description="INTS6/SAGE1/DDX26B/CT45 C-terminal" evidence="1">
    <location>
        <begin position="1"/>
        <end position="37"/>
    </location>
</feature>
<accession>M3XSL1</accession>
<dbReference type="HOGENOM" id="CLU_3019634_0_0_1"/>
<evidence type="ECO:0000313" key="2">
    <source>
        <dbReference type="Ensembl" id="ENSMPUP00000002061.1"/>
    </source>
</evidence>
<organism evidence="2">
    <name type="scientific">Mustela putorius furo</name>
    <name type="common">European domestic ferret</name>
    <name type="synonym">Mustela furo</name>
    <dbReference type="NCBI Taxonomy" id="9669"/>
    <lineage>
        <taxon>Eukaryota</taxon>
        <taxon>Metazoa</taxon>
        <taxon>Chordata</taxon>
        <taxon>Craniata</taxon>
        <taxon>Vertebrata</taxon>
        <taxon>Euteleostomi</taxon>
        <taxon>Mammalia</taxon>
        <taxon>Eutheria</taxon>
        <taxon>Laurasiatheria</taxon>
        <taxon>Carnivora</taxon>
        <taxon>Caniformia</taxon>
        <taxon>Musteloidea</taxon>
        <taxon>Mustelidae</taxon>
        <taxon>Mustelinae</taxon>
        <taxon>Mustela</taxon>
    </lineage>
</organism>
<protein>
    <recommendedName>
        <fullName evidence="1">INTS6/SAGE1/DDX26B/CT45 C-terminal domain-containing protein</fullName>
    </recommendedName>
</protein>
<dbReference type="STRING" id="9669.ENSMPUP00000002061"/>